<sequence>MSKSDSDLKTEWIQSCHIHGPSFQNLKDHSTHTPEKSVFLALLALIKFLVRFQSRGIWPSKTENALLFDTLSKIAILSFNFTELDTYIHPLYRDDVLHLPMPHPSYSGVSWYKMLPERILYDSYEPTRPSIGKTRVIYYVWIVSSLEGSGIRLTFNIGNCEDIAQGDLNKEFLQGFLKRHPNLEALNLDDLGAPVLTSNMLLRCLRLLSFYWCGEVGENGDNVEMLENMPDLRSCRLEIIDDLERFVQLVPNLERLDYFAEGTPLHVTAFENSFYPFGRKDKTKKFLLSQINELVKLQRLTHLSRFFSCTGIYPDLKTELKLLQIVVDLIPTFKYVEIFNLEWDRVWVKIERDAHGMYRGYLEIKSLDNSDWWWSQYALAFLEQ</sequence>
<dbReference type="EMBL" id="KN837195">
    <property type="protein sequence ID" value="KIJ34878.1"/>
    <property type="molecule type" value="Genomic_DNA"/>
</dbReference>
<name>A0A0C9TWW1_SPHS4</name>
<dbReference type="Proteomes" id="UP000054279">
    <property type="component" value="Unassembled WGS sequence"/>
</dbReference>
<proteinExistence type="predicted"/>
<evidence type="ECO:0000313" key="2">
    <source>
        <dbReference type="Proteomes" id="UP000054279"/>
    </source>
</evidence>
<keyword evidence="2" id="KW-1185">Reference proteome</keyword>
<reference evidence="1 2" key="1">
    <citation type="submission" date="2014-06" db="EMBL/GenBank/DDBJ databases">
        <title>Evolutionary Origins and Diversification of the Mycorrhizal Mutualists.</title>
        <authorList>
            <consortium name="DOE Joint Genome Institute"/>
            <consortium name="Mycorrhizal Genomics Consortium"/>
            <person name="Kohler A."/>
            <person name="Kuo A."/>
            <person name="Nagy L.G."/>
            <person name="Floudas D."/>
            <person name="Copeland A."/>
            <person name="Barry K.W."/>
            <person name="Cichocki N."/>
            <person name="Veneault-Fourrey C."/>
            <person name="LaButti K."/>
            <person name="Lindquist E.A."/>
            <person name="Lipzen A."/>
            <person name="Lundell T."/>
            <person name="Morin E."/>
            <person name="Murat C."/>
            <person name="Riley R."/>
            <person name="Ohm R."/>
            <person name="Sun H."/>
            <person name="Tunlid A."/>
            <person name="Henrissat B."/>
            <person name="Grigoriev I.V."/>
            <person name="Hibbett D.S."/>
            <person name="Martin F."/>
        </authorList>
    </citation>
    <scope>NUCLEOTIDE SEQUENCE [LARGE SCALE GENOMIC DNA]</scope>
    <source>
        <strain evidence="1 2">SS14</strain>
    </source>
</reference>
<dbReference type="InterPro" id="IPR032675">
    <property type="entry name" value="LRR_dom_sf"/>
</dbReference>
<evidence type="ECO:0000313" key="1">
    <source>
        <dbReference type="EMBL" id="KIJ34878.1"/>
    </source>
</evidence>
<dbReference type="AlphaFoldDB" id="A0A0C9TWW1"/>
<dbReference type="HOGENOM" id="CLU_719947_0_0_1"/>
<dbReference type="Gene3D" id="3.80.10.10">
    <property type="entry name" value="Ribonuclease Inhibitor"/>
    <property type="match status" value="1"/>
</dbReference>
<gene>
    <name evidence="1" type="ORF">M422DRAFT_51812</name>
</gene>
<organism evidence="1 2">
    <name type="scientific">Sphaerobolus stellatus (strain SS14)</name>
    <dbReference type="NCBI Taxonomy" id="990650"/>
    <lineage>
        <taxon>Eukaryota</taxon>
        <taxon>Fungi</taxon>
        <taxon>Dikarya</taxon>
        <taxon>Basidiomycota</taxon>
        <taxon>Agaricomycotina</taxon>
        <taxon>Agaricomycetes</taxon>
        <taxon>Phallomycetidae</taxon>
        <taxon>Geastrales</taxon>
        <taxon>Sphaerobolaceae</taxon>
        <taxon>Sphaerobolus</taxon>
    </lineage>
</organism>
<accession>A0A0C9TWW1</accession>
<protein>
    <submittedName>
        <fullName evidence="1">Uncharacterized protein</fullName>
    </submittedName>
</protein>